<dbReference type="STRING" id="1385520.N802_03250"/>
<feature type="compositionally biased region" description="Low complexity" evidence="1">
    <location>
        <begin position="78"/>
        <end position="92"/>
    </location>
</feature>
<organism evidence="3 4">
    <name type="scientific">Knoellia sinensis KCTC 19936</name>
    <dbReference type="NCBI Taxonomy" id="1385520"/>
    <lineage>
        <taxon>Bacteria</taxon>
        <taxon>Bacillati</taxon>
        <taxon>Actinomycetota</taxon>
        <taxon>Actinomycetes</taxon>
        <taxon>Micrococcales</taxon>
        <taxon>Intrasporangiaceae</taxon>
        <taxon>Knoellia</taxon>
    </lineage>
</organism>
<keyword evidence="2" id="KW-0472">Membrane</keyword>
<sequence length="165" mass="16161">MTHDEAPPQRDAPRHSTGISPTRTWMLLAASGLCLVLAGALALGSASDDAQGATRGGGGAGSPSAVIPDLSSVEEAESPSPSSTIGTSPSVSATSTGERTNATTGGTKQTVASAPATTTPTTTATASPIATTATPSESPTATPRSQTKGKPSVPPGKNRPTKSPK</sequence>
<dbReference type="EMBL" id="AVPJ01000010">
    <property type="protein sequence ID" value="KGN31736.1"/>
    <property type="molecule type" value="Genomic_DNA"/>
</dbReference>
<keyword evidence="2" id="KW-1133">Transmembrane helix</keyword>
<dbReference type="RefSeq" id="WP_035917066.1">
    <property type="nucleotide sequence ID" value="NZ_AVPJ01000010.1"/>
</dbReference>
<feature type="transmembrane region" description="Helical" evidence="2">
    <location>
        <begin position="25"/>
        <end position="46"/>
    </location>
</feature>
<reference evidence="3 4" key="1">
    <citation type="submission" date="2013-08" db="EMBL/GenBank/DDBJ databases">
        <title>The genome sequence of Knoellia sinensis.</title>
        <authorList>
            <person name="Zhu W."/>
            <person name="Wang G."/>
        </authorList>
    </citation>
    <scope>NUCLEOTIDE SEQUENCE [LARGE SCALE GENOMIC DNA]</scope>
    <source>
        <strain evidence="3 4">KCTC 19936</strain>
    </source>
</reference>
<evidence type="ECO:0000313" key="4">
    <source>
        <dbReference type="Proteomes" id="UP000030002"/>
    </source>
</evidence>
<comment type="caution">
    <text evidence="3">The sequence shown here is derived from an EMBL/GenBank/DDBJ whole genome shotgun (WGS) entry which is preliminary data.</text>
</comment>
<evidence type="ECO:0000256" key="2">
    <source>
        <dbReference type="SAM" id="Phobius"/>
    </source>
</evidence>
<keyword evidence="4" id="KW-1185">Reference proteome</keyword>
<accession>A0A0A0J7Y6</accession>
<evidence type="ECO:0000313" key="3">
    <source>
        <dbReference type="EMBL" id="KGN31736.1"/>
    </source>
</evidence>
<feature type="compositionally biased region" description="Low complexity" evidence="1">
    <location>
        <begin position="112"/>
        <end position="143"/>
    </location>
</feature>
<evidence type="ECO:0000256" key="1">
    <source>
        <dbReference type="SAM" id="MobiDB-lite"/>
    </source>
</evidence>
<feature type="compositionally biased region" description="Polar residues" evidence="1">
    <location>
        <begin position="93"/>
        <end position="111"/>
    </location>
</feature>
<feature type="region of interest" description="Disordered" evidence="1">
    <location>
        <begin position="45"/>
        <end position="165"/>
    </location>
</feature>
<dbReference type="Proteomes" id="UP000030002">
    <property type="component" value="Unassembled WGS sequence"/>
</dbReference>
<protein>
    <submittedName>
        <fullName evidence="3">Uncharacterized protein</fullName>
    </submittedName>
</protein>
<name>A0A0A0J7Y6_9MICO</name>
<keyword evidence="2" id="KW-0812">Transmembrane</keyword>
<dbReference type="AlphaFoldDB" id="A0A0A0J7Y6"/>
<proteinExistence type="predicted"/>
<gene>
    <name evidence="3" type="ORF">N802_03250</name>
</gene>